<evidence type="ECO:0000313" key="4">
    <source>
        <dbReference type="EMBL" id="ERF61938.1"/>
    </source>
</evidence>
<dbReference type="PANTHER" id="PTHR43808">
    <property type="entry name" value="ACETYLORNITHINE DEACETYLASE"/>
    <property type="match status" value="1"/>
</dbReference>
<dbReference type="RefSeq" id="WP_021329202.1">
    <property type="nucleotide sequence ID" value="NZ_AUZJ01000002.1"/>
</dbReference>
<feature type="domain" description="Peptidase M20 dimerisation" evidence="3">
    <location>
        <begin position="203"/>
        <end position="314"/>
    </location>
</feature>
<comment type="caution">
    <text evidence="4">The sequence shown here is derived from an EMBL/GenBank/DDBJ whole genome shotgun (WGS) entry which is preliminary data.</text>
</comment>
<dbReference type="InterPro" id="IPR011650">
    <property type="entry name" value="Peptidase_M20_dimer"/>
</dbReference>
<evidence type="ECO:0000259" key="3">
    <source>
        <dbReference type="Pfam" id="PF07687"/>
    </source>
</evidence>
<keyword evidence="2" id="KW-0378">Hydrolase</keyword>
<dbReference type="GO" id="GO:0046872">
    <property type="term" value="F:metal ion binding"/>
    <property type="evidence" value="ECO:0007669"/>
    <property type="project" value="UniProtKB-KW"/>
</dbReference>
<reference evidence="6 7" key="1">
    <citation type="submission" date="2013-08" db="EMBL/GenBank/DDBJ databases">
        <authorList>
            <person name="Durkin A.S."/>
            <person name="Haft D.R."/>
            <person name="McCorrison J."/>
            <person name="Torralba M."/>
            <person name="Gillis M."/>
            <person name="Haft D.H."/>
            <person name="Methe B."/>
            <person name="Sutton G."/>
            <person name="Nelson K.E."/>
        </authorList>
    </citation>
    <scope>NUCLEOTIDE SEQUENCE [LARGE SCALE GENOMIC DNA]</scope>
    <source>
        <strain evidence="5 7">ATCC 35536</strain>
        <strain evidence="4 6">VPI DR56BR1116</strain>
    </source>
</reference>
<dbReference type="eggNOG" id="COG0624">
    <property type="taxonomic scope" value="Bacteria"/>
</dbReference>
<dbReference type="InterPro" id="IPR050072">
    <property type="entry name" value="Peptidase_M20A"/>
</dbReference>
<keyword evidence="7" id="KW-1185">Reference proteome</keyword>
<accession>U1FPV8</accession>
<evidence type="ECO:0000313" key="7">
    <source>
        <dbReference type="Proteomes" id="UP000016646"/>
    </source>
</evidence>
<organism evidence="4 6">
    <name type="scientific">Treponema socranskii subsp. socranskii VPI DR56BR1116 = ATCC 35536</name>
    <dbReference type="NCBI Taxonomy" id="1125725"/>
    <lineage>
        <taxon>Bacteria</taxon>
        <taxon>Pseudomonadati</taxon>
        <taxon>Spirochaetota</taxon>
        <taxon>Spirochaetia</taxon>
        <taxon>Spirochaetales</taxon>
        <taxon>Treponemataceae</taxon>
        <taxon>Treponema</taxon>
    </lineage>
</organism>
<evidence type="ECO:0000256" key="2">
    <source>
        <dbReference type="ARBA" id="ARBA00022801"/>
    </source>
</evidence>
<dbReference type="GO" id="GO:0016787">
    <property type="term" value="F:hydrolase activity"/>
    <property type="evidence" value="ECO:0007669"/>
    <property type="project" value="UniProtKB-KW"/>
</dbReference>
<dbReference type="Gene3D" id="3.30.70.360">
    <property type="match status" value="1"/>
</dbReference>
<dbReference type="PANTHER" id="PTHR43808:SF32">
    <property type="entry name" value="ARGE_DAPE-RELATED DEACYLASE"/>
    <property type="match status" value="1"/>
</dbReference>
<dbReference type="Pfam" id="PF07687">
    <property type="entry name" value="M20_dimer"/>
    <property type="match status" value="1"/>
</dbReference>
<dbReference type="SUPFAM" id="SSF53187">
    <property type="entry name" value="Zn-dependent exopeptidases"/>
    <property type="match status" value="1"/>
</dbReference>
<dbReference type="Proteomes" id="UP000016646">
    <property type="component" value="Unassembled WGS sequence"/>
</dbReference>
<dbReference type="SUPFAM" id="SSF55031">
    <property type="entry name" value="Bacterial exopeptidase dimerisation domain"/>
    <property type="match status" value="1"/>
</dbReference>
<keyword evidence="1" id="KW-0479">Metal-binding</keyword>
<dbReference type="NCBIfam" id="NF010589">
    <property type="entry name" value="PRK13983.1"/>
    <property type="match status" value="1"/>
</dbReference>
<dbReference type="STRING" id="1125725.HMPREF1325_1823"/>
<proteinExistence type="predicted"/>
<name>U1FPV8_TRESO</name>
<dbReference type="AlphaFoldDB" id="U1FPV8"/>
<evidence type="ECO:0000313" key="6">
    <source>
        <dbReference type="Proteomes" id="UP000016412"/>
    </source>
</evidence>
<evidence type="ECO:0000313" key="5">
    <source>
        <dbReference type="EMBL" id="ERK00408.1"/>
    </source>
</evidence>
<dbReference type="OrthoDB" id="9792335at2"/>
<sequence>MDKDTKQKLFDYIASSKRDIVALETLLTSHPALAPENGGQGEIEKCEALIAWLREQGFTNIERYDAPDPRVASGIRPNAVVTLPGKSDDFSVWVMAHLDVVPVGEKSLWHSDPWKVVEKDGKLYGRGVEDNQQGLTSGVFAALAYMKCGIVPEHTVKLLFMADEEVGSEYGIKYLLKAHKLFRKEDIIVIPDGGDAKGETIEVAEKNILWLRFRVTGKQTHGSRPDTGCNACLASDALALSLHDMKDVFDKRDPLFTPDCSTFEPTMRMQNVAGINIIPGEDVFCMDCRIIPCYTLKEVYAEVDKRCKAIEKKYGVKIEYTMPQAGESPATPVDAPVVQKLSEALKAVHGKTARTIGIGGGTVAAPLRELGYNAAVWSTLDDMAHQPDEYCILDNIVSDAQTLAFLFGA</sequence>
<protein>
    <submittedName>
        <fullName evidence="4">Peptidase dimerization domain protein</fullName>
    </submittedName>
</protein>
<dbReference type="PATRIC" id="fig|1125725.3.peg.78"/>
<evidence type="ECO:0000256" key="1">
    <source>
        <dbReference type="ARBA" id="ARBA00022723"/>
    </source>
</evidence>
<gene>
    <name evidence="5" type="ORF">HMPREF0860_1073</name>
    <name evidence="4" type="ORF">HMPREF1325_1823</name>
</gene>
<dbReference type="InterPro" id="IPR002933">
    <property type="entry name" value="Peptidase_M20"/>
</dbReference>
<dbReference type="Pfam" id="PF01546">
    <property type="entry name" value="Peptidase_M20"/>
    <property type="match status" value="1"/>
</dbReference>
<dbReference type="Proteomes" id="UP000016412">
    <property type="component" value="Unassembled WGS sequence"/>
</dbReference>
<dbReference type="InterPro" id="IPR036264">
    <property type="entry name" value="Bact_exopeptidase_dim_dom"/>
</dbReference>
<dbReference type="Gene3D" id="3.40.630.10">
    <property type="entry name" value="Zn peptidases"/>
    <property type="match status" value="1"/>
</dbReference>
<dbReference type="EMBL" id="AUZJ01000002">
    <property type="protein sequence ID" value="ERF61938.1"/>
    <property type="molecule type" value="Genomic_DNA"/>
</dbReference>
<dbReference type="EMBL" id="AVQI01000067">
    <property type="protein sequence ID" value="ERK00408.1"/>
    <property type="molecule type" value="Genomic_DNA"/>
</dbReference>